<dbReference type="EMBL" id="ML122253">
    <property type="protein sequence ID" value="RPD64742.1"/>
    <property type="molecule type" value="Genomic_DNA"/>
</dbReference>
<dbReference type="Gene3D" id="3.40.50.11350">
    <property type="match status" value="1"/>
</dbReference>
<dbReference type="Proteomes" id="UP000313359">
    <property type="component" value="Unassembled WGS sequence"/>
</dbReference>
<proteinExistence type="predicted"/>
<dbReference type="STRING" id="1328759.A0A5C2SLW4"/>
<evidence type="ECO:0000313" key="1">
    <source>
        <dbReference type="EMBL" id="RPD64742.1"/>
    </source>
</evidence>
<evidence type="ECO:0000313" key="2">
    <source>
        <dbReference type="Proteomes" id="UP000313359"/>
    </source>
</evidence>
<dbReference type="CDD" id="cd11296">
    <property type="entry name" value="O-FucT_like"/>
    <property type="match status" value="1"/>
</dbReference>
<protein>
    <submittedName>
        <fullName evidence="1">Uncharacterized protein</fullName>
    </submittedName>
</protein>
<dbReference type="AlphaFoldDB" id="A0A5C2SLW4"/>
<name>A0A5C2SLW4_9APHY</name>
<keyword evidence="2" id="KW-1185">Reference proteome</keyword>
<reference evidence="1" key="1">
    <citation type="journal article" date="2018" name="Genome Biol. Evol.">
        <title>Genomics and development of Lentinus tigrinus, a white-rot wood-decaying mushroom with dimorphic fruiting bodies.</title>
        <authorList>
            <person name="Wu B."/>
            <person name="Xu Z."/>
            <person name="Knudson A."/>
            <person name="Carlson A."/>
            <person name="Chen N."/>
            <person name="Kovaka S."/>
            <person name="LaButti K."/>
            <person name="Lipzen A."/>
            <person name="Pennachio C."/>
            <person name="Riley R."/>
            <person name="Schakwitz W."/>
            <person name="Umezawa K."/>
            <person name="Ohm R.A."/>
            <person name="Grigoriev I.V."/>
            <person name="Nagy L.G."/>
            <person name="Gibbons J."/>
            <person name="Hibbett D."/>
        </authorList>
    </citation>
    <scope>NUCLEOTIDE SEQUENCE [LARGE SCALE GENOMIC DNA]</scope>
    <source>
        <strain evidence="1">ALCF2SS1-6</strain>
    </source>
</reference>
<gene>
    <name evidence="1" type="ORF">L227DRAFT_571204</name>
</gene>
<accession>A0A5C2SLW4</accession>
<organism evidence="1 2">
    <name type="scientific">Lentinus tigrinus ALCF2SS1-6</name>
    <dbReference type="NCBI Taxonomy" id="1328759"/>
    <lineage>
        <taxon>Eukaryota</taxon>
        <taxon>Fungi</taxon>
        <taxon>Dikarya</taxon>
        <taxon>Basidiomycota</taxon>
        <taxon>Agaricomycotina</taxon>
        <taxon>Agaricomycetes</taxon>
        <taxon>Polyporales</taxon>
        <taxon>Polyporaceae</taxon>
        <taxon>Lentinus</taxon>
    </lineage>
</organism>
<dbReference type="OrthoDB" id="2559662at2759"/>
<sequence length="500" mass="57136">MLRSLSQRFSNSTSGRSVYDILPTTSSDRHAHGHNAGFRRWDNQPWYTRLYTKPILRLLVLAVICIGTVHLFWSADSLVTVTEEDANRKPPLYEKYHQAELRLPQHNPDLPYPEGRHGKYIWYANHVHSSGWGNAMQEHLLNAHLAHESGRAYVFDNYTWNRDGSDYSDFNGHLIPSRIPISALLQGPAAGGPWPAGDPAPRAVVKEYWDEVCPEKHVIMSEEVYKIDADVDGGVVLQAWVEKLKTLPRCVEINEIAAQIWSIWIFGSKRILGVWDSLKRSPVITQFRWSKLIEDGYIANRHLFSRPSWLSSIFSRPSAYPYTPIPGLLVLHIRRGDFEGHCLHFARWSSQWNGFNQFPELPDHFEPPPTAGWGEYTEEGKNIYLRHCFPDIQQIVDRVAEVRASPAGKGLKNVYIMTNGKRPWIAELKEALNGMGGWEKIASSRELVLDWEQQYVAQSVDMLIGQRAQVLIGNGFSSLTSNIVMLRMAQDIPADTNRFW</sequence>